<accession>A0ACD0P4Y5</accession>
<gene>
    <name evidence="1" type="ORF">IE53DRAFT_384402</name>
</gene>
<evidence type="ECO:0000313" key="1">
    <source>
        <dbReference type="EMBL" id="PWN53133.1"/>
    </source>
</evidence>
<dbReference type="EMBL" id="KZ819740">
    <property type="protein sequence ID" value="PWN53133.1"/>
    <property type="molecule type" value="Genomic_DNA"/>
</dbReference>
<reference evidence="1 2" key="1">
    <citation type="journal article" date="2018" name="Mol. Biol. Evol.">
        <title>Broad Genomic Sampling Reveals a Smut Pathogenic Ancestry of the Fungal Clade Ustilaginomycotina.</title>
        <authorList>
            <person name="Kijpornyongpan T."/>
            <person name="Mondo S.J."/>
            <person name="Barry K."/>
            <person name="Sandor L."/>
            <person name="Lee J."/>
            <person name="Lipzen A."/>
            <person name="Pangilinan J."/>
            <person name="LaButti K."/>
            <person name="Hainaut M."/>
            <person name="Henrissat B."/>
            <person name="Grigoriev I.V."/>
            <person name="Spatafora J.W."/>
            <person name="Aime M.C."/>
        </authorList>
    </citation>
    <scope>NUCLEOTIDE SEQUENCE [LARGE SCALE GENOMIC DNA]</scope>
    <source>
        <strain evidence="1 2">SA 807</strain>
    </source>
</reference>
<keyword evidence="1" id="KW-0648">Protein biosynthesis</keyword>
<keyword evidence="1" id="KW-0251">Elongation factor</keyword>
<dbReference type="Proteomes" id="UP000245626">
    <property type="component" value="Unassembled WGS sequence"/>
</dbReference>
<proteinExistence type="predicted"/>
<keyword evidence="2" id="KW-1185">Reference proteome</keyword>
<sequence>MATASRALRSLSRPLQRNASHQPNHLTLLPSALSSPPILSSRSLVSHVSSSSSSSSTSSSPAPLLRRHFASSSLRRSATAAATVSHAVDANAQPPLAQVTKADMEKLLRQRNVGISAHIDSGKTTLTERVLFYTGRIKDIHEVRGRDAVGAKMDHMELEREKGITIQSAATYCSWKATPPNESSAVSGDAADANAKDMAKKEDFHINIIDTPGHVDFTIEVERALRVLDGAVLVLCAVSGVQSQTITVDRQMRRYNVPRLSFINKMDRQGSNPWRVINQIRNKLKMPAAAVQVPMGAEDDFNGVIDLVRWKAVYNEGHKGITVRESDEIPAEYLELAKEKRAELIEQLAEVDDEMTEIFIEEREPTLDELAAAIRRTTIACKFSPVFLGSAIKNKSVQALLDGICAYLPNPAEVPATAMDMSPAATKRAAETAAANEADPEAAEAARKAAGPPTLSLAPASDAPLVGLAFKLEEGKYGQLTYMRVYQGTLKRGNLIFNARTGKKVKVPRLVRMHSNDMEDVDEIGAGEICAMFGVECSSGDTFTDGSTQLSMTSMFVPEPVISLAITPEGKESANFSRALNRFQKEDPTFRVHVDKESNETIISGMGELHLEIYVERMRREYNVPCKTGKPRVAFRETISQRANFAYTHKKQTGGAGQFGRVMGYIEPMEVDEETGKDVAFENRVVGGSIPNGYFPACEKGFHDALEKGMLSGHAVTGVRFVLEDGAAHSVDSSELAFRLATAGAFREAYLKAQPVILEPKMTVEVVAPVEFQGAVIGALNQRKGTVADTEVREDEFTLTAEVSLNDMFGYSSQLRGLTQGKGEFSMEYKCHTPVMMNIQKEMQDAYRKKQLEKK</sequence>
<protein>
    <submittedName>
        <fullName evidence="1">MEF1-translation elongation factor G, mitochondrial</fullName>
    </submittedName>
</protein>
<name>A0ACD0P4Y5_9BASI</name>
<organism evidence="1 2">
    <name type="scientific">Violaceomyces palustris</name>
    <dbReference type="NCBI Taxonomy" id="1673888"/>
    <lineage>
        <taxon>Eukaryota</taxon>
        <taxon>Fungi</taxon>
        <taxon>Dikarya</taxon>
        <taxon>Basidiomycota</taxon>
        <taxon>Ustilaginomycotina</taxon>
        <taxon>Ustilaginomycetes</taxon>
        <taxon>Violaceomycetales</taxon>
        <taxon>Violaceomycetaceae</taxon>
        <taxon>Violaceomyces</taxon>
    </lineage>
</organism>
<evidence type="ECO:0000313" key="2">
    <source>
        <dbReference type="Proteomes" id="UP000245626"/>
    </source>
</evidence>